<dbReference type="PANTHER" id="PTHR36842:SF1">
    <property type="entry name" value="PROTEIN TOLB"/>
    <property type="match status" value="1"/>
</dbReference>
<dbReference type="InterPro" id="IPR000601">
    <property type="entry name" value="PKD_dom"/>
</dbReference>
<dbReference type="InterPro" id="IPR000169">
    <property type="entry name" value="Pept_cys_AS"/>
</dbReference>
<dbReference type="InterPro" id="IPR040528">
    <property type="entry name" value="Lectin-like"/>
</dbReference>
<dbReference type="AlphaFoldDB" id="A0A0E3QY53"/>
<dbReference type="PROSITE" id="PS50093">
    <property type="entry name" value="PKD"/>
    <property type="match status" value="4"/>
</dbReference>
<reference evidence="2 3" key="1">
    <citation type="submission" date="2014-07" db="EMBL/GenBank/DDBJ databases">
        <title>Methanogenic archaea and the global carbon cycle.</title>
        <authorList>
            <person name="Henriksen J.R."/>
            <person name="Luke J."/>
            <person name="Reinhart S."/>
            <person name="Benedict M.N."/>
            <person name="Youngblut N.D."/>
            <person name="Metcalf M.E."/>
            <person name="Whitaker R.J."/>
            <person name="Metcalf W.W."/>
        </authorList>
    </citation>
    <scope>NUCLEOTIDE SEQUENCE [LARGE SCALE GENOMIC DNA]</scope>
    <source>
        <strain evidence="2 3">227</strain>
    </source>
</reference>
<dbReference type="RefSeq" id="WP_080941433.1">
    <property type="nucleotide sequence ID" value="NZ_CP009530.1"/>
</dbReference>
<name>A0A0E3QY53_METBA</name>
<accession>A0A0E3QY53</accession>
<dbReference type="InterPro" id="IPR038765">
    <property type="entry name" value="Papain-like_cys_pep_sf"/>
</dbReference>
<dbReference type="FunFam" id="2.60.40.10:FF:000270">
    <property type="entry name" value="Cell surface protein"/>
    <property type="match status" value="4"/>
</dbReference>
<evidence type="ECO:0000313" key="3">
    <source>
        <dbReference type="Proteomes" id="UP000033079"/>
    </source>
</evidence>
<sequence length="831" mass="89856">MTKKCNTKNNLNVKKRVVILSGLLVLLLSIGSSIAIADTNLSDNNKVSQLAFAPKNPDFVKYQQEKISSQPSINGHKTGLFPTIVDLSHLRTVSSSTVSYPARYDLRTLNKVTPVKDQGKAGTCWTFATYGSLESYLMPGKSWDFSENNLKNVLSSDAPEGFDYSDGGNILMSTAYLARWSGPVKESNDPYSDSSVYSSDELRLPVYQHVQNVLVLPGRQGSKDNNEIKSAIEKYGAVDTGIYTGGDDFDDCYSNDTNSFYYDGSSYSDHAVTIVGWDDSYDKNNFTHVPPGNGAFIVKNSWGTGFGENGYFYVSYYDSNIGNTNAVFTAENTDNYKNIYQYDPLGWVTDCGKEDTSTTLWGANIFTAKSDEVLKAVSFYTTDSNCKYILYIYTDVSSSPVTQAGPVISKSGKIPYAGYHTIPLDSKVNLKAGQKFSVVLKLTTSGYGYPIALEMPSSGYSSKATANAGESFISSDGQTWGDITTYATDANVCIKAFTTTGSTSPVADFSANPTSGNAPLKVTFADKSTGSPTSWKWDFGDGSKSYVQNPTHKYSKAGVYTVSLTAKNTKGSNTVTKKGYIKVVTKPVAAFSASPTSGKTPLKVTFTDKSTGTPTSWFWNFGDGSKSYLQNPTHKYSKAGTYTVSLIVKNAAGRNSVTKTKYIKVITKPVAAFSASPTSGKTPLKVTFTDKSTGTPAAWKWDFGDGSKSYHQNPVHKYSKAGTYTVSLTVKNAAGRNSVTKTKYIKVVTKPVAAFSASPTSGKSPLNVKFTDKSTGTLAAWKWDFGDGSKSFAKNPVHKYSKAGTYTVSLTVKNTAGINTKTISGYITVKK</sequence>
<organism evidence="2 3">
    <name type="scientific">Methanosarcina barkeri 227</name>
    <dbReference type="NCBI Taxonomy" id="1434106"/>
    <lineage>
        <taxon>Archaea</taxon>
        <taxon>Methanobacteriati</taxon>
        <taxon>Methanobacteriota</taxon>
        <taxon>Stenosarchaea group</taxon>
        <taxon>Methanomicrobia</taxon>
        <taxon>Methanosarcinales</taxon>
        <taxon>Methanosarcinaceae</taxon>
        <taxon>Methanosarcina</taxon>
    </lineage>
</organism>
<dbReference type="GeneID" id="24799195"/>
<dbReference type="InterPro" id="IPR000668">
    <property type="entry name" value="Peptidase_C1A_C"/>
</dbReference>
<feature type="domain" description="PKD" evidence="1">
    <location>
        <begin position="669"/>
        <end position="752"/>
    </location>
</feature>
<feature type="domain" description="PKD" evidence="1">
    <location>
        <begin position="751"/>
        <end position="831"/>
    </location>
</feature>
<dbReference type="InterPro" id="IPR013783">
    <property type="entry name" value="Ig-like_fold"/>
</dbReference>
<dbReference type="PANTHER" id="PTHR36842">
    <property type="entry name" value="PROTEIN TOLB HOMOLOG"/>
    <property type="match status" value="1"/>
</dbReference>
<protein>
    <submittedName>
        <fullName evidence="2">Chitin binding protein</fullName>
    </submittedName>
</protein>
<dbReference type="CDD" id="cd00146">
    <property type="entry name" value="PKD"/>
    <property type="match status" value="4"/>
</dbReference>
<feature type="domain" description="PKD" evidence="1">
    <location>
        <begin position="505"/>
        <end position="588"/>
    </location>
</feature>
<dbReference type="InterPro" id="IPR022409">
    <property type="entry name" value="PKD/Chitinase_dom"/>
</dbReference>
<dbReference type="InterPro" id="IPR035986">
    <property type="entry name" value="PKD_dom_sf"/>
</dbReference>
<dbReference type="Pfam" id="PF00112">
    <property type="entry name" value="Peptidase_C1"/>
    <property type="match status" value="1"/>
</dbReference>
<dbReference type="PROSITE" id="PS00139">
    <property type="entry name" value="THIOL_PROTEASE_CYS"/>
    <property type="match status" value="1"/>
</dbReference>
<dbReference type="HOGENOM" id="CLU_021680_0_0_2"/>
<dbReference type="GO" id="GO:0008234">
    <property type="term" value="F:cysteine-type peptidase activity"/>
    <property type="evidence" value="ECO:0007669"/>
    <property type="project" value="InterPro"/>
</dbReference>
<dbReference type="KEGG" id="mbar:MSBR2_0256"/>
<evidence type="ECO:0000259" key="1">
    <source>
        <dbReference type="PROSITE" id="PS50093"/>
    </source>
</evidence>
<proteinExistence type="predicted"/>
<gene>
    <name evidence="2" type="ORF">MSBR2_0256</name>
</gene>
<dbReference type="PROSITE" id="PS00639">
    <property type="entry name" value="THIOL_PROTEASE_HIS"/>
    <property type="match status" value="1"/>
</dbReference>
<dbReference type="Pfam" id="PF18560">
    <property type="entry name" value="Lectin_like"/>
    <property type="match status" value="1"/>
</dbReference>
<dbReference type="PATRIC" id="fig|1434106.5.peg.299"/>
<dbReference type="GO" id="GO:0006508">
    <property type="term" value="P:proteolysis"/>
    <property type="evidence" value="ECO:0007669"/>
    <property type="project" value="InterPro"/>
</dbReference>
<dbReference type="SUPFAM" id="SSF49299">
    <property type="entry name" value="PKD domain"/>
    <property type="match status" value="4"/>
</dbReference>
<dbReference type="SMART" id="SM00089">
    <property type="entry name" value="PKD"/>
    <property type="match status" value="4"/>
</dbReference>
<dbReference type="SMART" id="SM00645">
    <property type="entry name" value="Pept_C1"/>
    <property type="match status" value="1"/>
</dbReference>
<dbReference type="SUPFAM" id="SSF54001">
    <property type="entry name" value="Cysteine proteinases"/>
    <property type="match status" value="1"/>
</dbReference>
<dbReference type="InterPro" id="IPR025660">
    <property type="entry name" value="Pept_his_AS"/>
</dbReference>
<dbReference type="Proteomes" id="UP000033079">
    <property type="component" value="Chromosome"/>
</dbReference>
<dbReference type="EMBL" id="CP009530">
    <property type="protein sequence ID" value="AKB56772.1"/>
    <property type="molecule type" value="Genomic_DNA"/>
</dbReference>
<evidence type="ECO:0000313" key="2">
    <source>
        <dbReference type="EMBL" id="AKB56772.1"/>
    </source>
</evidence>
<dbReference type="CDD" id="cd02619">
    <property type="entry name" value="Peptidase_C1"/>
    <property type="match status" value="1"/>
</dbReference>
<dbReference type="Pfam" id="PF18911">
    <property type="entry name" value="PKD_4"/>
    <property type="match status" value="4"/>
</dbReference>
<feature type="domain" description="PKD" evidence="1">
    <location>
        <begin position="587"/>
        <end position="670"/>
    </location>
</feature>
<dbReference type="Gene3D" id="2.60.40.10">
    <property type="entry name" value="Immunoglobulins"/>
    <property type="match status" value="4"/>
</dbReference>
<dbReference type="Gene3D" id="3.90.70.10">
    <property type="entry name" value="Cysteine proteinases"/>
    <property type="match status" value="1"/>
</dbReference>